<name>A0A397C2S2_APHAT</name>
<dbReference type="SUPFAM" id="SSF48452">
    <property type="entry name" value="TPR-like"/>
    <property type="match status" value="1"/>
</dbReference>
<dbReference type="EMBL" id="QUSZ01007881">
    <property type="protein sequence ID" value="RHY01338.1"/>
    <property type="molecule type" value="Genomic_DNA"/>
</dbReference>
<dbReference type="VEuPathDB" id="FungiDB:H257_01423"/>
<comment type="caution">
    <text evidence="2">The sequence shown here is derived from an EMBL/GenBank/DDBJ whole genome shotgun (WGS) entry which is preliminary data.</text>
</comment>
<protein>
    <submittedName>
        <fullName evidence="2">Uncharacterized protein</fullName>
    </submittedName>
</protein>
<dbReference type="EMBL" id="QUTA01000462">
    <property type="protein sequence ID" value="RHY37795.1"/>
    <property type="molecule type" value="Genomic_DNA"/>
</dbReference>
<evidence type="ECO:0000313" key="4">
    <source>
        <dbReference type="Proteomes" id="UP000266239"/>
    </source>
</evidence>
<evidence type="ECO:0000313" key="2">
    <source>
        <dbReference type="EMBL" id="RHY37795.1"/>
    </source>
</evidence>
<dbReference type="Pfam" id="PF13181">
    <property type="entry name" value="TPR_8"/>
    <property type="match status" value="1"/>
</dbReference>
<reference evidence="3 4" key="1">
    <citation type="submission" date="2018-08" db="EMBL/GenBank/DDBJ databases">
        <title>Aphanomyces genome sequencing and annotation.</title>
        <authorList>
            <person name="Minardi D."/>
            <person name="Oidtmann B."/>
            <person name="Van Der Giezen M."/>
            <person name="Studholme D.J."/>
        </authorList>
    </citation>
    <scope>NUCLEOTIDE SEQUENCE [LARGE SCALE GENOMIC DNA]</scope>
    <source>
        <strain evidence="1 3">Kv</strain>
        <strain evidence="2 4">Yx</strain>
    </source>
</reference>
<accession>A0A397C2S2</accession>
<evidence type="ECO:0000313" key="3">
    <source>
        <dbReference type="Proteomes" id="UP000265427"/>
    </source>
</evidence>
<dbReference type="InterPro" id="IPR019734">
    <property type="entry name" value="TPR_rpt"/>
</dbReference>
<evidence type="ECO:0000313" key="1">
    <source>
        <dbReference type="EMBL" id="RHY01338.1"/>
    </source>
</evidence>
<dbReference type="Proteomes" id="UP000266239">
    <property type="component" value="Unassembled WGS sequence"/>
</dbReference>
<sequence length="120" mass="13813">MELCRNWVIVQEQAEATFVKALKVDPTHVNNLCTLTLNTNVKLYCVWLYVIAQYASLLSEMGKLEHADAMYQKAMHMDKDNVTICNYANLLVKRHKLSAAKELYLKAMALDRENLHAQQN</sequence>
<dbReference type="AlphaFoldDB" id="A0A397C2S2"/>
<proteinExistence type="predicted"/>
<gene>
    <name evidence="2" type="ORF">DYB25_002081</name>
    <name evidence="1" type="ORF">DYB36_000828</name>
</gene>
<dbReference type="Gene3D" id="1.25.40.10">
    <property type="entry name" value="Tetratricopeptide repeat domain"/>
    <property type="match status" value="1"/>
</dbReference>
<dbReference type="InterPro" id="IPR011990">
    <property type="entry name" value="TPR-like_helical_dom_sf"/>
</dbReference>
<dbReference type="Proteomes" id="UP000265427">
    <property type="component" value="Unassembled WGS sequence"/>
</dbReference>
<organism evidence="2 4">
    <name type="scientific">Aphanomyces astaci</name>
    <name type="common">Crayfish plague agent</name>
    <dbReference type="NCBI Taxonomy" id="112090"/>
    <lineage>
        <taxon>Eukaryota</taxon>
        <taxon>Sar</taxon>
        <taxon>Stramenopiles</taxon>
        <taxon>Oomycota</taxon>
        <taxon>Saprolegniomycetes</taxon>
        <taxon>Saprolegniales</taxon>
        <taxon>Verrucalvaceae</taxon>
        <taxon>Aphanomyces</taxon>
    </lineage>
</organism>